<accession>A0A7J5Z1J1</accession>
<dbReference type="Proteomes" id="UP000518266">
    <property type="component" value="Unassembled WGS sequence"/>
</dbReference>
<protein>
    <submittedName>
        <fullName evidence="1">Uncharacterized protein</fullName>
    </submittedName>
</protein>
<comment type="caution">
    <text evidence="1">The sequence shown here is derived from an EMBL/GenBank/DDBJ whole genome shotgun (WGS) entry which is preliminary data.</text>
</comment>
<evidence type="ECO:0000313" key="1">
    <source>
        <dbReference type="EMBL" id="KAF3854178.1"/>
    </source>
</evidence>
<organism evidence="1 2">
    <name type="scientific">Dissostichus mawsoni</name>
    <name type="common">Antarctic cod</name>
    <dbReference type="NCBI Taxonomy" id="36200"/>
    <lineage>
        <taxon>Eukaryota</taxon>
        <taxon>Metazoa</taxon>
        <taxon>Chordata</taxon>
        <taxon>Craniata</taxon>
        <taxon>Vertebrata</taxon>
        <taxon>Euteleostomi</taxon>
        <taxon>Actinopterygii</taxon>
        <taxon>Neopterygii</taxon>
        <taxon>Teleostei</taxon>
        <taxon>Neoteleostei</taxon>
        <taxon>Acanthomorphata</taxon>
        <taxon>Eupercaria</taxon>
        <taxon>Perciformes</taxon>
        <taxon>Notothenioidei</taxon>
        <taxon>Nototheniidae</taxon>
        <taxon>Dissostichus</taxon>
    </lineage>
</organism>
<dbReference type="EMBL" id="JAAKFY010000007">
    <property type="protein sequence ID" value="KAF3854178.1"/>
    <property type="molecule type" value="Genomic_DNA"/>
</dbReference>
<proteinExistence type="predicted"/>
<evidence type="ECO:0000313" key="2">
    <source>
        <dbReference type="Proteomes" id="UP000518266"/>
    </source>
</evidence>
<keyword evidence="2" id="KW-1185">Reference proteome</keyword>
<dbReference type="AlphaFoldDB" id="A0A7J5Z1J1"/>
<gene>
    <name evidence="1" type="ORF">F7725_022233</name>
</gene>
<reference evidence="1 2" key="1">
    <citation type="submission" date="2020-03" db="EMBL/GenBank/DDBJ databases">
        <title>Dissostichus mawsoni Genome sequencing and assembly.</title>
        <authorList>
            <person name="Park H."/>
        </authorList>
    </citation>
    <scope>NUCLEOTIDE SEQUENCE [LARGE SCALE GENOMIC DNA]</scope>
    <source>
        <strain evidence="1">DM0001</strain>
        <tissue evidence="1">Muscle</tissue>
    </source>
</reference>
<sequence>MGVRTKLLWVHLLHSMDGGQVGDAALNARASVSGQFVHPLDHLLLPVDPVQVVSQHSNPRRLQDVGVLQDDAIGSWTRATGLMSPVVNRDSLSVPSREAPSILAERSCTVVKYMYLQGGAQNVDHDGPGFVGVVLQDHAHRVAVHPLDVDGVGGLTGPVDVAAVGVQAQVMELVVRWLNTAAHDHGRLETHSEDTSSTSDSL</sequence>
<name>A0A7J5Z1J1_DISMA</name>